<organism evidence="3 4">
    <name type="scientific">[Candida] railenensis</name>
    <dbReference type="NCBI Taxonomy" id="45579"/>
    <lineage>
        <taxon>Eukaryota</taxon>
        <taxon>Fungi</taxon>
        <taxon>Dikarya</taxon>
        <taxon>Ascomycota</taxon>
        <taxon>Saccharomycotina</taxon>
        <taxon>Pichiomycetes</taxon>
        <taxon>Debaryomycetaceae</taxon>
        <taxon>Kurtzmaniella</taxon>
    </lineage>
</organism>
<feature type="compositionally biased region" description="Acidic residues" evidence="1">
    <location>
        <begin position="40"/>
        <end position="50"/>
    </location>
</feature>
<name>A0A9P0VZV4_9ASCO</name>
<evidence type="ECO:0000259" key="2">
    <source>
        <dbReference type="PROSITE" id="PS50829"/>
    </source>
</evidence>
<dbReference type="Proteomes" id="UP000837801">
    <property type="component" value="Unassembled WGS sequence"/>
</dbReference>
<feature type="compositionally biased region" description="Basic and acidic residues" evidence="1">
    <location>
        <begin position="331"/>
        <end position="350"/>
    </location>
</feature>
<dbReference type="AlphaFoldDB" id="A0A9P0VZV4"/>
<dbReference type="SMART" id="SM00444">
    <property type="entry name" value="GYF"/>
    <property type="match status" value="1"/>
</dbReference>
<dbReference type="GO" id="GO:0005682">
    <property type="term" value="C:U5 snRNP"/>
    <property type="evidence" value="ECO:0007669"/>
    <property type="project" value="InterPro"/>
</dbReference>
<evidence type="ECO:0000256" key="1">
    <source>
        <dbReference type="SAM" id="MobiDB-lite"/>
    </source>
</evidence>
<dbReference type="InterPro" id="IPR039905">
    <property type="entry name" value="CD2BP2/Lin1"/>
</dbReference>
<comment type="caution">
    <text evidence="3">The sequence shown here is derived from an EMBL/GenBank/DDBJ whole genome shotgun (WGS) entry which is preliminary data.</text>
</comment>
<evidence type="ECO:0000313" key="3">
    <source>
        <dbReference type="EMBL" id="CAH2354333.1"/>
    </source>
</evidence>
<dbReference type="PANTHER" id="PTHR13138:SF3">
    <property type="entry name" value="CD2 ANTIGEN CYTOPLASMIC TAIL-BINDING PROTEIN 2"/>
    <property type="match status" value="1"/>
</dbReference>
<dbReference type="PROSITE" id="PS50829">
    <property type="entry name" value="GYF"/>
    <property type="match status" value="1"/>
</dbReference>
<dbReference type="EMBL" id="CAKXYY010000016">
    <property type="protein sequence ID" value="CAH2354333.1"/>
    <property type="molecule type" value="Genomic_DNA"/>
</dbReference>
<dbReference type="SUPFAM" id="SSF55277">
    <property type="entry name" value="GYF domain"/>
    <property type="match status" value="1"/>
</dbReference>
<evidence type="ECO:0000313" key="4">
    <source>
        <dbReference type="Proteomes" id="UP000837801"/>
    </source>
</evidence>
<dbReference type="OrthoDB" id="331341at2759"/>
<dbReference type="InterPro" id="IPR035445">
    <property type="entry name" value="GYF-like_dom_sf"/>
</dbReference>
<sequence length="417" mass="49226">MSEIEEIDVLLADDLPGNSRKKKQKQRNDIRLNYSSDSSDNLEEDEEEVDSKEPAGDDPSKENESDDMFADDNDDEEEEEEENTKHKSKIQKTKPIRHKSSDIMDMREFERNEGIDDYELENDNENEQDEDEDEEDVENEKIEYFTKAEELDSMPDSLQTRKSTWKPKIEAFNLREEADEGHFDLNGNYVKTKDEEEEAAAVNEDHWIHNTKKSDILRAKESQLARERATKEKRIKRNRTVLPTTELLSKLIEMLEPAESPLEALARLTPQKLSRNRKKKQHQEANPNKETILCITEVCDQLVNDKTIENVYEMTREEFMRLYKTESGTDFKASRAKRSREELESDHENESEQTESNSDYGEKIWEFRWIEAPDEILGPYSAYEMKYWKASYFENKVEVKKVDEATFRHVEIEDFEE</sequence>
<feature type="domain" description="GYF" evidence="2">
    <location>
        <begin position="362"/>
        <end position="417"/>
    </location>
</feature>
<keyword evidence="4" id="KW-1185">Reference proteome</keyword>
<feature type="compositionally biased region" description="Acidic residues" evidence="1">
    <location>
        <begin position="115"/>
        <end position="138"/>
    </location>
</feature>
<dbReference type="InterPro" id="IPR003169">
    <property type="entry name" value="GYF"/>
</dbReference>
<dbReference type="Gene3D" id="3.30.1490.40">
    <property type="match status" value="1"/>
</dbReference>
<reference evidence="3" key="1">
    <citation type="submission" date="2022-03" db="EMBL/GenBank/DDBJ databases">
        <authorList>
            <person name="Legras J.-L."/>
            <person name="Devillers H."/>
            <person name="Grondin C."/>
        </authorList>
    </citation>
    <scope>NUCLEOTIDE SEQUENCE</scope>
    <source>
        <strain evidence="3">CLIB 1423</strain>
    </source>
</reference>
<feature type="region of interest" description="Disordered" evidence="1">
    <location>
        <begin position="1"/>
        <end position="139"/>
    </location>
</feature>
<proteinExistence type="predicted"/>
<dbReference type="Pfam" id="PF02213">
    <property type="entry name" value="GYF"/>
    <property type="match status" value="1"/>
</dbReference>
<accession>A0A9P0VZV4</accession>
<protein>
    <submittedName>
        <fullName evidence="3">Protein Lin1p</fullName>
    </submittedName>
</protein>
<feature type="compositionally biased region" description="Acidic residues" evidence="1">
    <location>
        <begin position="64"/>
        <end position="82"/>
    </location>
</feature>
<feature type="compositionally biased region" description="Basic residues" evidence="1">
    <location>
        <begin position="86"/>
        <end position="98"/>
    </location>
</feature>
<feature type="compositionally biased region" description="Basic and acidic residues" evidence="1">
    <location>
        <begin position="51"/>
        <end position="63"/>
    </location>
</feature>
<gene>
    <name evidence="3" type="ORF">CLIB1423_16S00276</name>
</gene>
<feature type="compositionally biased region" description="Basic and acidic residues" evidence="1">
    <location>
        <begin position="99"/>
        <end position="114"/>
    </location>
</feature>
<feature type="region of interest" description="Disordered" evidence="1">
    <location>
        <begin position="331"/>
        <end position="358"/>
    </location>
</feature>
<dbReference type="PANTHER" id="PTHR13138">
    <property type="entry name" value="PROTEIN LIN1"/>
    <property type="match status" value="1"/>
</dbReference>